<reference evidence="9 10" key="1">
    <citation type="journal article" date="2023" name="G3 (Bethesda)">
        <title>A high-quality reference genome for the fission yeast Schizosaccharomyces osmophilus.</title>
        <authorList>
            <person name="Jia G.S."/>
            <person name="Zhang W.C."/>
            <person name="Liang Y."/>
            <person name="Liu X.H."/>
            <person name="Rhind N."/>
            <person name="Pidoux A."/>
            <person name="Brysch-Herzberg M."/>
            <person name="Du L.L."/>
        </authorList>
    </citation>
    <scope>NUCLEOTIDE SEQUENCE [LARGE SCALE GENOMIC DNA]</scope>
    <source>
        <strain evidence="9 10">CBS 15793</strain>
    </source>
</reference>
<dbReference type="Pfam" id="PF13520">
    <property type="entry name" value="AA_permease_2"/>
    <property type="match status" value="1"/>
</dbReference>
<organism evidence="9 10">
    <name type="scientific">Schizosaccharomyces osmophilus</name>
    <dbReference type="NCBI Taxonomy" id="2545709"/>
    <lineage>
        <taxon>Eukaryota</taxon>
        <taxon>Fungi</taxon>
        <taxon>Dikarya</taxon>
        <taxon>Ascomycota</taxon>
        <taxon>Taphrinomycotina</taxon>
        <taxon>Schizosaccharomycetes</taxon>
        <taxon>Schizosaccharomycetales</taxon>
        <taxon>Schizosaccharomycetaceae</taxon>
        <taxon>Schizosaccharomyces</taxon>
    </lineage>
</organism>
<dbReference type="GO" id="GO:0006865">
    <property type="term" value="P:amino acid transport"/>
    <property type="evidence" value="ECO:0007669"/>
    <property type="project" value="UniProtKB-KW"/>
</dbReference>
<dbReference type="Gene3D" id="1.20.1740.10">
    <property type="entry name" value="Amino acid/polyamine transporter I"/>
    <property type="match status" value="1"/>
</dbReference>
<feature type="transmembrane region" description="Helical" evidence="8">
    <location>
        <begin position="294"/>
        <end position="322"/>
    </location>
</feature>
<evidence type="ECO:0000313" key="10">
    <source>
        <dbReference type="Proteomes" id="UP001212411"/>
    </source>
</evidence>
<dbReference type="AlphaFoldDB" id="A0AAF0AUW5"/>
<feature type="transmembrane region" description="Helical" evidence="8">
    <location>
        <begin position="342"/>
        <end position="368"/>
    </location>
</feature>
<dbReference type="PIRSF" id="PIRSF006060">
    <property type="entry name" value="AA_transporter"/>
    <property type="match status" value="1"/>
</dbReference>
<feature type="transmembrane region" description="Helical" evidence="8">
    <location>
        <begin position="455"/>
        <end position="475"/>
    </location>
</feature>
<evidence type="ECO:0000256" key="3">
    <source>
        <dbReference type="ARBA" id="ARBA00022448"/>
    </source>
</evidence>
<sequence length="477" mass="51216">MTSLLEKDQKVPAVEVTKEAVSVNSPGLKDVELGESVALADDDKMLMSLGYKPVFQRKFSYLSVFGQSFGAMGLCPSISGSLIFAMNCGSGGMVWSWFLGCFCLLPVAISMSELASSMPTSGSLYYWIAKLSPKKYRAFLSWLLGYVSMLAYGTGFASTVYAASSLLIATISVGNSGFSPTKYEQYGIYIAFSIACSFLIAMPTNYLAHFNKFCVFFQISTALIIIISLAASSNSHTRTSASYIFTNFHNYSSWKNTGWAFIMSFTTPVWVVSGFESCATVAEEATNPSVAAPIALISSLSAALVLGFCVMVTICATMGFDFEAIMNSTTGEPVIQVLLNNLGVNGCLGVSSVLIVALCLNCSCLCVGATREVFAFSRDGGLPASKYLSKITSKGVPINAIIGVDIYAILIGLLMLVNEAAISSVFNLAIIALFVVYSLPFLARILFDRLKPGTYFILAFLLTLQLVNSIVESLVNR</sequence>
<keyword evidence="4 8" id="KW-0812">Transmembrane</keyword>
<feature type="transmembrane region" description="Helical" evidence="8">
    <location>
        <begin position="422"/>
        <end position="443"/>
    </location>
</feature>
<feature type="transmembrane region" description="Helical" evidence="8">
    <location>
        <begin position="61"/>
        <end position="85"/>
    </location>
</feature>
<proteinExistence type="inferred from homology"/>
<feature type="transmembrane region" description="Helical" evidence="8">
    <location>
        <begin position="259"/>
        <end position="282"/>
    </location>
</feature>
<keyword evidence="5" id="KW-0029">Amino-acid transport</keyword>
<dbReference type="InterPro" id="IPR002293">
    <property type="entry name" value="AA/rel_permease1"/>
</dbReference>
<accession>A0AAF0AUW5</accession>
<dbReference type="Proteomes" id="UP001212411">
    <property type="component" value="Chromosome 1"/>
</dbReference>
<protein>
    <submittedName>
        <fullName evidence="9">Amino acid transmembrane transporter</fullName>
    </submittedName>
</protein>
<feature type="transmembrane region" description="Helical" evidence="8">
    <location>
        <begin position="213"/>
        <end position="231"/>
    </location>
</feature>
<evidence type="ECO:0000256" key="1">
    <source>
        <dbReference type="ARBA" id="ARBA00004141"/>
    </source>
</evidence>
<comment type="subcellular location">
    <subcellularLocation>
        <location evidence="1">Membrane</location>
        <topology evidence="1">Multi-pass membrane protein</topology>
    </subcellularLocation>
</comment>
<keyword evidence="6 8" id="KW-1133">Transmembrane helix</keyword>
<dbReference type="KEGG" id="som:SOMG_00225"/>
<feature type="transmembrane region" description="Helical" evidence="8">
    <location>
        <begin position="396"/>
        <end position="416"/>
    </location>
</feature>
<dbReference type="PANTHER" id="PTHR45649:SF6">
    <property type="entry name" value="GABA-SPECIFIC PERMEASE"/>
    <property type="match status" value="1"/>
</dbReference>
<dbReference type="PANTHER" id="PTHR45649">
    <property type="entry name" value="AMINO-ACID PERMEASE BAT1"/>
    <property type="match status" value="1"/>
</dbReference>
<evidence type="ECO:0000256" key="5">
    <source>
        <dbReference type="ARBA" id="ARBA00022970"/>
    </source>
</evidence>
<keyword evidence="10" id="KW-1185">Reference proteome</keyword>
<comment type="similarity">
    <text evidence="2">Belongs to the amino acid-polyamine-organocation (APC) superfamily.</text>
</comment>
<feature type="transmembrane region" description="Helical" evidence="8">
    <location>
        <begin position="183"/>
        <end position="201"/>
    </location>
</feature>
<dbReference type="GO" id="GO:0016020">
    <property type="term" value="C:membrane"/>
    <property type="evidence" value="ECO:0007669"/>
    <property type="project" value="UniProtKB-SubCell"/>
</dbReference>
<name>A0AAF0AUW5_9SCHI</name>
<evidence type="ECO:0000256" key="2">
    <source>
        <dbReference type="ARBA" id="ARBA00009523"/>
    </source>
</evidence>
<keyword evidence="7 8" id="KW-0472">Membrane</keyword>
<dbReference type="GO" id="GO:0022857">
    <property type="term" value="F:transmembrane transporter activity"/>
    <property type="evidence" value="ECO:0007669"/>
    <property type="project" value="InterPro"/>
</dbReference>
<evidence type="ECO:0000256" key="7">
    <source>
        <dbReference type="ARBA" id="ARBA00023136"/>
    </source>
</evidence>
<evidence type="ECO:0000256" key="6">
    <source>
        <dbReference type="ARBA" id="ARBA00022989"/>
    </source>
</evidence>
<gene>
    <name evidence="9" type="ORF">SOMG_00225</name>
</gene>
<feature type="transmembrane region" description="Helical" evidence="8">
    <location>
        <begin position="139"/>
        <end position="163"/>
    </location>
</feature>
<evidence type="ECO:0000313" key="9">
    <source>
        <dbReference type="EMBL" id="WBW72916.1"/>
    </source>
</evidence>
<dbReference type="EMBL" id="CP115611">
    <property type="protein sequence ID" value="WBW72916.1"/>
    <property type="molecule type" value="Genomic_DNA"/>
</dbReference>
<dbReference type="GeneID" id="80873710"/>
<evidence type="ECO:0000256" key="8">
    <source>
        <dbReference type="SAM" id="Phobius"/>
    </source>
</evidence>
<dbReference type="RefSeq" id="XP_056037159.1">
    <property type="nucleotide sequence ID" value="XM_056179021.1"/>
</dbReference>
<feature type="transmembrane region" description="Helical" evidence="8">
    <location>
        <begin position="97"/>
        <end position="118"/>
    </location>
</feature>
<keyword evidence="3" id="KW-0813">Transport</keyword>
<evidence type="ECO:0000256" key="4">
    <source>
        <dbReference type="ARBA" id="ARBA00022692"/>
    </source>
</evidence>